<evidence type="ECO:0000313" key="2">
    <source>
        <dbReference type="EMBL" id="ABG84605.1"/>
    </source>
</evidence>
<dbReference type="PANTHER" id="PTHR41373">
    <property type="entry name" value="DUF2156 DOMAIN-CONTAINING PROTEIN"/>
    <property type="match status" value="1"/>
</dbReference>
<dbReference type="Gene3D" id="3.40.630.30">
    <property type="match status" value="1"/>
</dbReference>
<dbReference type="SUPFAM" id="SSF55729">
    <property type="entry name" value="Acyl-CoA N-acyltransferases (Nat)"/>
    <property type="match status" value="2"/>
</dbReference>
<proteinExistence type="predicted"/>
<name>A0A0H2YU64_CLOP1</name>
<dbReference type="eggNOG" id="COG4866">
    <property type="taxonomic scope" value="Bacteria"/>
</dbReference>
<dbReference type="EMBL" id="CP000246">
    <property type="protein sequence ID" value="ABG84605.1"/>
    <property type="molecule type" value="Genomic_DNA"/>
</dbReference>
<dbReference type="PANTHER" id="PTHR41373:SF1">
    <property type="entry name" value="PHOSPHATIDYLGLYCEROL LYSYLTRANSFERASE C-TERMINAL DOMAIN-CONTAINING PROTEIN"/>
    <property type="match status" value="1"/>
</dbReference>
<evidence type="ECO:0000259" key="1">
    <source>
        <dbReference type="Pfam" id="PF09924"/>
    </source>
</evidence>
<dbReference type="PaxDb" id="195103-CPF_1396"/>
<sequence length="300" mass="36493">MFKKITLKDKSLYYQYIDKNKFLSCEYSFATLFMWKDFNDIEYDIVNNIFIIKKYDKNNGKFFMEPLGDIDDNSLINIIDYLESIRKKEKSKWLFGDVSINFLNRLEDIYKENLIFEEEINNFDYVYNFDDLRNLSGRKFRKKRNKYNQFIKNYNYKTAFFKSFLDNKEREECLEFLDKWYLENKEMDEEFLAEIDGTRNLINYLGQLDLDLIKLYVDNKLIGISIGERFNDSTYIVHVEKCLKEFKGAYAFINNELLKNYFLDLKYVNREEDLGILGLKKSKMSYNPKFFERKYLVKIK</sequence>
<dbReference type="RefSeq" id="WP_011590692.1">
    <property type="nucleotide sequence ID" value="NC_008261.1"/>
</dbReference>
<gene>
    <name evidence="2" type="ordered locus">CPF_1396</name>
</gene>
<evidence type="ECO:0000313" key="3">
    <source>
        <dbReference type="Proteomes" id="UP000001823"/>
    </source>
</evidence>
<dbReference type="PIRSF" id="PIRSF018688">
    <property type="entry name" value="UCP018688"/>
    <property type="match status" value="1"/>
</dbReference>
<reference evidence="2 3" key="1">
    <citation type="journal article" date="2006" name="Genome Res.">
        <title>Skewed genomic variability in strains of the toxigenic bacterial pathogen, Clostridium perfringens.</title>
        <authorList>
            <person name="Myers G.S."/>
            <person name="Rasko D.A."/>
            <person name="Cheung J.K."/>
            <person name="Ravel J."/>
            <person name="Seshadri R."/>
            <person name="Deboy R.T."/>
            <person name="Ren Q."/>
            <person name="Varga J."/>
            <person name="Awad M.M."/>
            <person name="Brinkac L.M."/>
            <person name="Daugherty S.C."/>
            <person name="Haft D.H."/>
            <person name="Dodson R.J."/>
            <person name="Madupu R."/>
            <person name="Nelson W.C."/>
            <person name="Rosovitz M.J."/>
            <person name="Sullivan S.A."/>
            <person name="Khouri H."/>
            <person name="Dimitrov G.I."/>
            <person name="Watkins K.L."/>
            <person name="Mulligan S."/>
            <person name="Benton J."/>
            <person name="Radune D."/>
            <person name="Fisher D.J."/>
            <person name="Atkins H.S."/>
            <person name="Hiscox T."/>
            <person name="Jost B.H."/>
            <person name="Billington S.J."/>
            <person name="Songer J.G."/>
            <person name="McClane B.A."/>
            <person name="Titball R.W."/>
            <person name="Rood J.I."/>
            <person name="Melville S.B."/>
            <person name="Paulsen I.T."/>
        </authorList>
    </citation>
    <scope>NUCLEOTIDE SEQUENCE [LARGE SCALE GENOMIC DNA]</scope>
    <source>
        <strain evidence="3">ATCC 13124 / DSM 756 / JCM 1290 / NCIMB 6125 / NCTC 8237 / S 107 / Type A</strain>
    </source>
</reference>
<organism evidence="2 3">
    <name type="scientific">Clostridium perfringens (strain ATCC 13124 / DSM 756 / JCM 1290 / NCIMB 6125 / NCTC 8237 / Type A)</name>
    <dbReference type="NCBI Taxonomy" id="195103"/>
    <lineage>
        <taxon>Bacteria</taxon>
        <taxon>Bacillati</taxon>
        <taxon>Bacillota</taxon>
        <taxon>Clostridia</taxon>
        <taxon>Eubacteriales</taxon>
        <taxon>Clostridiaceae</taxon>
        <taxon>Clostridium</taxon>
    </lineage>
</organism>
<dbReference type="HOGENOM" id="CLU_058411_0_0_9"/>
<dbReference type="InterPro" id="IPR016732">
    <property type="entry name" value="UCP018688"/>
</dbReference>
<dbReference type="KEGG" id="cpf:CPF_1396"/>
<dbReference type="Pfam" id="PF09924">
    <property type="entry name" value="LPG_synthase_C"/>
    <property type="match status" value="1"/>
</dbReference>
<dbReference type="STRING" id="195103.CPF_1396"/>
<dbReference type="GeneID" id="93002287"/>
<protein>
    <recommendedName>
        <fullName evidence="1">Phosphatidylglycerol lysyltransferase C-terminal domain-containing protein</fullName>
    </recommendedName>
</protein>
<feature type="domain" description="Phosphatidylglycerol lysyltransferase C-terminal" evidence="1">
    <location>
        <begin position="25"/>
        <end position="297"/>
    </location>
</feature>
<keyword evidence="3" id="KW-1185">Reference proteome</keyword>
<accession>A0A0H2YU64</accession>
<dbReference type="AlphaFoldDB" id="A0A0H2YU64"/>
<dbReference type="Proteomes" id="UP000001823">
    <property type="component" value="Chromosome"/>
</dbReference>
<dbReference type="InterPro" id="IPR024320">
    <property type="entry name" value="LPG_synthase_C"/>
</dbReference>
<dbReference type="InterPro" id="IPR016181">
    <property type="entry name" value="Acyl_CoA_acyltransferase"/>
</dbReference>